<evidence type="ECO:0000259" key="2">
    <source>
        <dbReference type="Pfam" id="PF02342"/>
    </source>
</evidence>
<evidence type="ECO:0000313" key="3">
    <source>
        <dbReference type="EMBL" id="AOM80350.1"/>
    </source>
</evidence>
<dbReference type="PANTHER" id="PTHR32097:SF17">
    <property type="entry name" value="CAMP-BINDING PROTEIN 1-RELATED"/>
    <property type="match status" value="1"/>
</dbReference>
<dbReference type="EMBL" id="CP017141">
    <property type="protein sequence ID" value="AOM80350.1"/>
    <property type="molecule type" value="Genomic_DNA"/>
</dbReference>
<protein>
    <submittedName>
        <fullName evidence="3">Tellurium resistance protein TerD</fullName>
    </submittedName>
</protein>
<dbReference type="GO" id="GO:0046690">
    <property type="term" value="P:response to tellurium ion"/>
    <property type="evidence" value="ECO:0007669"/>
    <property type="project" value="UniProtKB-KW"/>
</dbReference>
<proteinExistence type="predicted"/>
<dbReference type="InterPro" id="IPR003325">
    <property type="entry name" value="TerD"/>
</dbReference>
<dbReference type="PANTHER" id="PTHR32097">
    <property type="entry name" value="CAMP-BINDING PROTEIN 1-RELATED"/>
    <property type="match status" value="1"/>
</dbReference>
<dbReference type="InterPro" id="IPR051324">
    <property type="entry name" value="Stress/Tellurium_Resist"/>
</dbReference>
<dbReference type="Proteomes" id="UP000094313">
    <property type="component" value="Chromosome"/>
</dbReference>
<accession>A0A1D7QNU5</accession>
<organism evidence="3 4">
    <name type="scientific">Pedobacter steynii</name>
    <dbReference type="NCBI Taxonomy" id="430522"/>
    <lineage>
        <taxon>Bacteria</taxon>
        <taxon>Pseudomonadati</taxon>
        <taxon>Bacteroidota</taxon>
        <taxon>Sphingobacteriia</taxon>
        <taxon>Sphingobacteriales</taxon>
        <taxon>Sphingobacteriaceae</taxon>
        <taxon>Pedobacter</taxon>
    </lineage>
</organism>
<name>A0A1D7QNU5_9SPHI</name>
<dbReference type="AlphaFoldDB" id="A0A1D7QNU5"/>
<gene>
    <name evidence="3" type="ORF">BFS30_26195</name>
</gene>
<keyword evidence="1" id="KW-0778">Tellurium resistance</keyword>
<dbReference type="Gene3D" id="2.60.60.30">
    <property type="entry name" value="sav2460 like domains"/>
    <property type="match status" value="1"/>
</dbReference>
<dbReference type="RefSeq" id="WP_069382011.1">
    <property type="nucleotide sequence ID" value="NZ_CP017141.1"/>
</dbReference>
<sequence>MAINLQKGQRISLEKSNGSKLQNICVGINWGAIEKKGMFGFGKSKEAVDLDASCALFNENKQLVDVVYFGSLKSKDGAVKHSGDDLTGDMGGDDGLDNEVITLDFSQLNPAVNYVAFVLNSFRGHDFGTIPFASIRIYEGTPKRVNEVFATYDIANGSGFAGHVSMVMGVFYKKNGEWKFNAIGEPTKDKKLEETVNTVTQSYL</sequence>
<dbReference type="OrthoDB" id="978360at2"/>
<evidence type="ECO:0000256" key="1">
    <source>
        <dbReference type="ARBA" id="ARBA00022686"/>
    </source>
</evidence>
<dbReference type="KEGG" id="psty:BFS30_26195"/>
<dbReference type="CDD" id="cd06974">
    <property type="entry name" value="TerD_like"/>
    <property type="match status" value="1"/>
</dbReference>
<dbReference type="Pfam" id="PF02342">
    <property type="entry name" value="TerD"/>
    <property type="match status" value="1"/>
</dbReference>
<keyword evidence="4" id="KW-1185">Reference proteome</keyword>
<reference evidence="3 4" key="1">
    <citation type="submission" date="2016-08" db="EMBL/GenBank/DDBJ databases">
        <authorList>
            <person name="Seilhamer J.J."/>
        </authorList>
    </citation>
    <scope>NUCLEOTIDE SEQUENCE [LARGE SCALE GENOMIC DNA]</scope>
    <source>
        <strain evidence="3 4">DX4</strain>
    </source>
</reference>
<feature type="domain" description="TerD" evidence="2">
    <location>
        <begin position="1"/>
        <end position="195"/>
    </location>
</feature>
<evidence type="ECO:0000313" key="4">
    <source>
        <dbReference type="Proteomes" id="UP000094313"/>
    </source>
</evidence>